<dbReference type="Proteomes" id="UP000504629">
    <property type="component" value="Unplaced"/>
</dbReference>
<keyword evidence="2" id="KW-1133">Transmembrane helix</keyword>
<sequence length="111" mass="12019">MMKLVIYLSLIVLVLNHTAGCDALRSSNRGNSKYGSGNQGLGKAKPYGGTSPGIPSQSTTRRGVGISAWGIVFLVVALVVAGMGFYYFSMCYPYFCHRQEKYHIMGTPTMA</sequence>
<keyword evidence="2" id="KW-0812">Transmembrane</keyword>
<feature type="transmembrane region" description="Helical" evidence="2">
    <location>
        <begin position="66"/>
        <end position="88"/>
    </location>
</feature>
<keyword evidence="3" id="KW-0732">Signal</keyword>
<evidence type="ECO:0000313" key="5">
    <source>
        <dbReference type="RefSeq" id="XP_028031500.1"/>
    </source>
</evidence>
<evidence type="ECO:0000256" key="1">
    <source>
        <dbReference type="SAM" id="MobiDB-lite"/>
    </source>
</evidence>
<evidence type="ECO:0000256" key="3">
    <source>
        <dbReference type="SAM" id="SignalP"/>
    </source>
</evidence>
<keyword evidence="2" id="KW-0472">Membrane</keyword>
<organism evidence="4 5">
    <name type="scientific">Bombyx mandarina</name>
    <name type="common">Wild silk moth</name>
    <name type="synonym">Wild silkworm</name>
    <dbReference type="NCBI Taxonomy" id="7092"/>
    <lineage>
        <taxon>Eukaryota</taxon>
        <taxon>Metazoa</taxon>
        <taxon>Ecdysozoa</taxon>
        <taxon>Arthropoda</taxon>
        <taxon>Hexapoda</taxon>
        <taxon>Insecta</taxon>
        <taxon>Pterygota</taxon>
        <taxon>Neoptera</taxon>
        <taxon>Endopterygota</taxon>
        <taxon>Lepidoptera</taxon>
        <taxon>Glossata</taxon>
        <taxon>Ditrysia</taxon>
        <taxon>Bombycoidea</taxon>
        <taxon>Bombycidae</taxon>
        <taxon>Bombycinae</taxon>
        <taxon>Bombyx</taxon>
    </lineage>
</organism>
<accession>A0A6J2JPJ9</accession>
<protein>
    <submittedName>
        <fullName evidence="5">Uncharacterized protein LOC114244019</fullName>
    </submittedName>
</protein>
<evidence type="ECO:0000256" key="2">
    <source>
        <dbReference type="SAM" id="Phobius"/>
    </source>
</evidence>
<feature type="chain" id="PRO_5026656704" evidence="3">
    <location>
        <begin position="24"/>
        <end position="111"/>
    </location>
</feature>
<evidence type="ECO:0000313" key="4">
    <source>
        <dbReference type="Proteomes" id="UP000504629"/>
    </source>
</evidence>
<dbReference type="RefSeq" id="XP_028031500.1">
    <property type="nucleotide sequence ID" value="XM_028175699.1"/>
</dbReference>
<name>A0A6J2JPJ9_BOMMA</name>
<feature type="signal peptide" evidence="3">
    <location>
        <begin position="1"/>
        <end position="23"/>
    </location>
</feature>
<reference evidence="5" key="1">
    <citation type="submission" date="2025-08" db="UniProtKB">
        <authorList>
            <consortium name="RefSeq"/>
        </authorList>
    </citation>
    <scope>IDENTIFICATION</scope>
    <source>
        <tissue evidence="5">Silk gland</tissue>
    </source>
</reference>
<dbReference type="GeneID" id="114244019"/>
<keyword evidence="4" id="KW-1185">Reference proteome</keyword>
<feature type="region of interest" description="Disordered" evidence="1">
    <location>
        <begin position="32"/>
        <end position="56"/>
    </location>
</feature>
<dbReference type="AlphaFoldDB" id="A0A6J2JPJ9"/>
<proteinExistence type="predicted"/>
<gene>
    <name evidence="5" type="primary">LOC114244019</name>
</gene>
<dbReference type="OrthoDB" id="8195786at2759"/>
<dbReference type="KEGG" id="bman:114244019"/>